<dbReference type="OrthoDB" id="10287336at2759"/>
<accession>D8LMN6</accession>
<dbReference type="InParanoid" id="D8LMN6"/>
<gene>
    <name evidence="1" type="ORF">Esi_0408_0003</name>
</gene>
<protein>
    <submittedName>
        <fullName evidence="1">Uncharacterized protein</fullName>
    </submittedName>
</protein>
<proteinExistence type="predicted"/>
<evidence type="ECO:0000313" key="2">
    <source>
        <dbReference type="Proteomes" id="UP000002630"/>
    </source>
</evidence>
<sequence length="171" mass="20322">MQMGGERAAYYFNAACTLTRISNPLRAWARAKLELRNESDYRVSYWVVNEDKLTTAAVKRRVFRNIEDQLNDGGSYRTNAKHHNAKHGWDVINAEHALDDEYFLRRDYRPDAATAKKLRFPKGSRQLRVYAYAWFEKQKEWRVFRDKVFDNGRGKRFRISTTNQCVEPFEM</sequence>
<organism evidence="1 2">
    <name type="scientific">Ectocarpus siliculosus</name>
    <name type="common">Brown alga</name>
    <name type="synonym">Conferva siliculosa</name>
    <dbReference type="NCBI Taxonomy" id="2880"/>
    <lineage>
        <taxon>Eukaryota</taxon>
        <taxon>Sar</taxon>
        <taxon>Stramenopiles</taxon>
        <taxon>Ochrophyta</taxon>
        <taxon>PX clade</taxon>
        <taxon>Phaeophyceae</taxon>
        <taxon>Ectocarpales</taxon>
        <taxon>Ectocarpaceae</taxon>
        <taxon>Ectocarpus</taxon>
    </lineage>
</organism>
<dbReference type="Proteomes" id="UP000002630">
    <property type="component" value="Unassembled WGS sequence"/>
</dbReference>
<reference evidence="1 2" key="1">
    <citation type="journal article" date="2010" name="Nature">
        <title>The Ectocarpus genome and the independent evolution of multicellularity in brown algae.</title>
        <authorList>
            <person name="Cock J.M."/>
            <person name="Sterck L."/>
            <person name="Rouze P."/>
            <person name="Scornet D."/>
            <person name="Allen A.E."/>
            <person name="Amoutzias G."/>
            <person name="Anthouard V."/>
            <person name="Artiguenave F."/>
            <person name="Aury J.M."/>
            <person name="Badger J.H."/>
            <person name="Beszteri B."/>
            <person name="Billiau K."/>
            <person name="Bonnet E."/>
            <person name="Bothwell J.H."/>
            <person name="Bowler C."/>
            <person name="Boyen C."/>
            <person name="Brownlee C."/>
            <person name="Carrano C.J."/>
            <person name="Charrier B."/>
            <person name="Cho G.Y."/>
            <person name="Coelho S.M."/>
            <person name="Collen J."/>
            <person name="Corre E."/>
            <person name="Da Silva C."/>
            <person name="Delage L."/>
            <person name="Delaroque N."/>
            <person name="Dittami S.M."/>
            <person name="Doulbeau S."/>
            <person name="Elias M."/>
            <person name="Farnham G."/>
            <person name="Gachon C.M."/>
            <person name="Gschloessl B."/>
            <person name="Heesch S."/>
            <person name="Jabbari K."/>
            <person name="Jubin C."/>
            <person name="Kawai H."/>
            <person name="Kimura K."/>
            <person name="Kloareg B."/>
            <person name="Kupper F.C."/>
            <person name="Lang D."/>
            <person name="Le Bail A."/>
            <person name="Leblanc C."/>
            <person name="Lerouge P."/>
            <person name="Lohr M."/>
            <person name="Lopez P.J."/>
            <person name="Martens C."/>
            <person name="Maumus F."/>
            <person name="Michel G."/>
            <person name="Miranda-Saavedra D."/>
            <person name="Morales J."/>
            <person name="Moreau H."/>
            <person name="Motomura T."/>
            <person name="Nagasato C."/>
            <person name="Napoli C.A."/>
            <person name="Nelson D.R."/>
            <person name="Nyvall-Collen P."/>
            <person name="Peters A.F."/>
            <person name="Pommier C."/>
            <person name="Potin P."/>
            <person name="Poulain J."/>
            <person name="Quesneville H."/>
            <person name="Read B."/>
            <person name="Rensing S.A."/>
            <person name="Ritter A."/>
            <person name="Rousvoal S."/>
            <person name="Samanta M."/>
            <person name="Samson G."/>
            <person name="Schroeder D.C."/>
            <person name="Segurens B."/>
            <person name="Strittmatter M."/>
            <person name="Tonon T."/>
            <person name="Tregear J.W."/>
            <person name="Valentin K."/>
            <person name="von Dassow P."/>
            <person name="Yamagishi T."/>
            <person name="Van de Peer Y."/>
            <person name="Wincker P."/>
        </authorList>
    </citation>
    <scope>NUCLEOTIDE SEQUENCE [LARGE SCALE GENOMIC DNA]</scope>
    <source>
        <strain evidence="2">Ec32 / CCAP1310/4</strain>
    </source>
</reference>
<keyword evidence="2" id="KW-1185">Reference proteome</keyword>
<dbReference type="EMBL" id="FN649760">
    <property type="protein sequence ID" value="CBN76212.1"/>
    <property type="molecule type" value="Genomic_DNA"/>
</dbReference>
<dbReference type="AlphaFoldDB" id="D8LMN6"/>
<name>D8LMN6_ECTSI</name>
<evidence type="ECO:0000313" key="1">
    <source>
        <dbReference type="EMBL" id="CBN76212.1"/>
    </source>
</evidence>